<name>A0A1X6Z2U2_9RHOB</name>
<dbReference type="InterPro" id="IPR052344">
    <property type="entry name" value="Transposase-related"/>
</dbReference>
<dbReference type="EMBL" id="FWFJ01000012">
    <property type="protein sequence ID" value="SLN38894.1"/>
    <property type="molecule type" value="Genomic_DNA"/>
</dbReference>
<feature type="domain" description="Transposase IS66 central" evidence="1">
    <location>
        <begin position="1"/>
        <end position="131"/>
    </location>
</feature>
<dbReference type="Pfam" id="PF13817">
    <property type="entry name" value="DDE_Tnp_IS66_C"/>
    <property type="match status" value="1"/>
</dbReference>
<organism evidence="3 4">
    <name type="scientific">Roseovarius gaetbuli</name>
    <dbReference type="NCBI Taxonomy" id="1356575"/>
    <lineage>
        <taxon>Bacteria</taxon>
        <taxon>Pseudomonadati</taxon>
        <taxon>Pseudomonadota</taxon>
        <taxon>Alphaproteobacteria</taxon>
        <taxon>Rhodobacterales</taxon>
        <taxon>Roseobacteraceae</taxon>
        <taxon>Roseovarius</taxon>
    </lineage>
</organism>
<evidence type="ECO:0000313" key="3">
    <source>
        <dbReference type="EMBL" id="SLN38894.1"/>
    </source>
</evidence>
<dbReference type="PANTHER" id="PTHR33678:SF1">
    <property type="entry name" value="BLL1576 PROTEIN"/>
    <property type="match status" value="1"/>
</dbReference>
<gene>
    <name evidence="3" type="ORF">ROG8370_01598</name>
</gene>
<evidence type="ECO:0000259" key="2">
    <source>
        <dbReference type="Pfam" id="PF13817"/>
    </source>
</evidence>
<dbReference type="Pfam" id="PF03050">
    <property type="entry name" value="DDE_Tnp_IS66"/>
    <property type="match status" value="1"/>
</dbReference>
<reference evidence="4" key="1">
    <citation type="submission" date="2017-03" db="EMBL/GenBank/DDBJ databases">
        <authorList>
            <person name="Rodrigo-Torres L."/>
            <person name="Arahal R.D."/>
            <person name="Lucena T."/>
        </authorList>
    </citation>
    <scope>NUCLEOTIDE SEQUENCE [LARGE SCALE GENOMIC DNA]</scope>
    <source>
        <strain evidence="4">CECT 8370</strain>
    </source>
</reference>
<feature type="domain" description="Transposase IS66 C-terminal" evidence="2">
    <location>
        <begin position="138"/>
        <end position="175"/>
    </location>
</feature>
<dbReference type="InterPro" id="IPR004291">
    <property type="entry name" value="Transposase_IS66_central"/>
</dbReference>
<dbReference type="InterPro" id="IPR039552">
    <property type="entry name" value="IS66_C"/>
</dbReference>
<evidence type="ECO:0000313" key="4">
    <source>
        <dbReference type="Proteomes" id="UP000194012"/>
    </source>
</evidence>
<dbReference type="NCBIfam" id="NF033517">
    <property type="entry name" value="transpos_IS66"/>
    <property type="match status" value="1"/>
</dbReference>
<dbReference type="PANTHER" id="PTHR33678">
    <property type="entry name" value="BLL1576 PROTEIN"/>
    <property type="match status" value="1"/>
</dbReference>
<protein>
    <submittedName>
        <fullName evidence="3">Transposase IS66 family protein</fullName>
    </submittedName>
</protein>
<dbReference type="AlphaFoldDB" id="A0A1X6Z2U2"/>
<accession>A0A1X6Z2U2</accession>
<sequence length="179" mass="19823">MAHVRRKFVDVHRAQGSAIADEAIKRIAQLYAVEKAVRGSPADKRVDIRQAQAKPIFDDLEAWLHAQLPSISGKSPLAGAIRYALTRMARLRPYLDHGILELDNNTAERAMRSVAIGRKNYLFVGSQTGGKAAAIAYTLIETAKLNGIDPQAWLADTLARIPDYKINRVDDLLPWKNAP</sequence>
<evidence type="ECO:0000259" key="1">
    <source>
        <dbReference type="Pfam" id="PF03050"/>
    </source>
</evidence>
<keyword evidence="4" id="KW-1185">Reference proteome</keyword>
<proteinExistence type="predicted"/>
<dbReference type="Proteomes" id="UP000194012">
    <property type="component" value="Unassembled WGS sequence"/>
</dbReference>